<proteinExistence type="predicted"/>
<organism evidence="1">
    <name type="scientific">Anguilla anguilla</name>
    <name type="common">European freshwater eel</name>
    <name type="synonym">Muraena anguilla</name>
    <dbReference type="NCBI Taxonomy" id="7936"/>
    <lineage>
        <taxon>Eukaryota</taxon>
        <taxon>Metazoa</taxon>
        <taxon>Chordata</taxon>
        <taxon>Craniata</taxon>
        <taxon>Vertebrata</taxon>
        <taxon>Euteleostomi</taxon>
        <taxon>Actinopterygii</taxon>
        <taxon>Neopterygii</taxon>
        <taxon>Teleostei</taxon>
        <taxon>Anguilliformes</taxon>
        <taxon>Anguillidae</taxon>
        <taxon>Anguilla</taxon>
    </lineage>
</organism>
<dbReference type="AlphaFoldDB" id="A0A0E9W2A3"/>
<name>A0A0E9W2A3_ANGAN</name>
<sequence>MEDCPLLTHKSNFHQEPAFLKITGSDYPQANDFQET</sequence>
<evidence type="ECO:0000313" key="1">
    <source>
        <dbReference type="EMBL" id="JAH83695.1"/>
    </source>
</evidence>
<reference evidence="1" key="1">
    <citation type="submission" date="2014-11" db="EMBL/GenBank/DDBJ databases">
        <authorList>
            <person name="Amaro Gonzalez C."/>
        </authorList>
    </citation>
    <scope>NUCLEOTIDE SEQUENCE</scope>
</reference>
<dbReference type="EMBL" id="GBXM01024882">
    <property type="protein sequence ID" value="JAH83695.1"/>
    <property type="molecule type" value="Transcribed_RNA"/>
</dbReference>
<accession>A0A0E9W2A3</accession>
<reference evidence="1" key="2">
    <citation type="journal article" date="2015" name="Fish Shellfish Immunol.">
        <title>Early steps in the European eel (Anguilla anguilla)-Vibrio vulnificus interaction in the gills: Role of the RtxA13 toxin.</title>
        <authorList>
            <person name="Callol A."/>
            <person name="Pajuelo D."/>
            <person name="Ebbesson L."/>
            <person name="Teles M."/>
            <person name="MacKenzie S."/>
            <person name="Amaro C."/>
        </authorList>
    </citation>
    <scope>NUCLEOTIDE SEQUENCE</scope>
</reference>
<protein>
    <submittedName>
        <fullName evidence="1">Uncharacterized protein</fullName>
    </submittedName>
</protein>